<protein>
    <recommendedName>
        <fullName evidence="3">Secreted protein</fullName>
    </recommendedName>
</protein>
<reference evidence="1 2" key="1">
    <citation type="submission" date="2021-06" db="EMBL/GenBank/DDBJ databases">
        <authorList>
            <person name="Palmer J.M."/>
        </authorList>
    </citation>
    <scope>NUCLEOTIDE SEQUENCE [LARGE SCALE GENOMIC DNA]</scope>
    <source>
        <strain evidence="1 2">AS_MEX2019</strain>
        <tissue evidence="1">Muscle</tissue>
    </source>
</reference>
<keyword evidence="2" id="KW-1185">Reference proteome</keyword>
<sequence>MAACRGLDPLALLGLCLRVHVLWGLWVHSWICSRQGLWACCSSSLGLLHCGCWVVPLRLSSALLLLWEGCGSPVGGSLGFPCSGGPLGVMFVAQISSVSVSGPGG</sequence>
<evidence type="ECO:0008006" key="3">
    <source>
        <dbReference type="Google" id="ProtNLM"/>
    </source>
</evidence>
<proteinExistence type="predicted"/>
<name>A0ABV0YGZ6_9TELE</name>
<evidence type="ECO:0000313" key="2">
    <source>
        <dbReference type="Proteomes" id="UP001469553"/>
    </source>
</evidence>
<dbReference type="EMBL" id="JAHRIP010031455">
    <property type="protein sequence ID" value="MEQ2293016.1"/>
    <property type="molecule type" value="Genomic_DNA"/>
</dbReference>
<organism evidence="1 2">
    <name type="scientific">Ameca splendens</name>
    <dbReference type="NCBI Taxonomy" id="208324"/>
    <lineage>
        <taxon>Eukaryota</taxon>
        <taxon>Metazoa</taxon>
        <taxon>Chordata</taxon>
        <taxon>Craniata</taxon>
        <taxon>Vertebrata</taxon>
        <taxon>Euteleostomi</taxon>
        <taxon>Actinopterygii</taxon>
        <taxon>Neopterygii</taxon>
        <taxon>Teleostei</taxon>
        <taxon>Neoteleostei</taxon>
        <taxon>Acanthomorphata</taxon>
        <taxon>Ovalentaria</taxon>
        <taxon>Atherinomorphae</taxon>
        <taxon>Cyprinodontiformes</taxon>
        <taxon>Goodeidae</taxon>
        <taxon>Ameca</taxon>
    </lineage>
</organism>
<evidence type="ECO:0000313" key="1">
    <source>
        <dbReference type="EMBL" id="MEQ2293016.1"/>
    </source>
</evidence>
<comment type="caution">
    <text evidence="1">The sequence shown here is derived from an EMBL/GenBank/DDBJ whole genome shotgun (WGS) entry which is preliminary data.</text>
</comment>
<gene>
    <name evidence="1" type="ORF">AMECASPLE_028896</name>
</gene>
<dbReference type="Proteomes" id="UP001469553">
    <property type="component" value="Unassembled WGS sequence"/>
</dbReference>
<accession>A0ABV0YGZ6</accession>